<evidence type="ECO:0000313" key="7">
    <source>
        <dbReference type="Proteomes" id="UP000250197"/>
    </source>
</evidence>
<dbReference type="Proteomes" id="UP000250197">
    <property type="component" value="Chromosome"/>
</dbReference>
<protein>
    <submittedName>
        <fullName evidence="6">Hydrolase</fullName>
    </submittedName>
</protein>
<keyword evidence="2" id="KW-0479">Metal-binding</keyword>
<dbReference type="PANTHER" id="PTHR46233:SF3">
    <property type="entry name" value="HYDROXYACYLGLUTATHIONE HYDROLASE GLOC"/>
    <property type="match status" value="1"/>
</dbReference>
<dbReference type="Gene3D" id="3.60.15.10">
    <property type="entry name" value="Ribonuclease Z/Hydroxyacylglutathione hydrolase-like"/>
    <property type="match status" value="1"/>
</dbReference>
<evidence type="ECO:0000256" key="1">
    <source>
        <dbReference type="ARBA" id="ARBA00001947"/>
    </source>
</evidence>
<dbReference type="CDD" id="cd06262">
    <property type="entry name" value="metallo-hydrolase-like_MBL-fold"/>
    <property type="match status" value="1"/>
</dbReference>
<evidence type="ECO:0000256" key="2">
    <source>
        <dbReference type="ARBA" id="ARBA00022723"/>
    </source>
</evidence>
<dbReference type="InterPro" id="IPR036866">
    <property type="entry name" value="RibonucZ/Hydroxyglut_hydro"/>
</dbReference>
<dbReference type="SMART" id="SM00849">
    <property type="entry name" value="Lactamase_B"/>
    <property type="match status" value="1"/>
</dbReference>
<evidence type="ECO:0000256" key="4">
    <source>
        <dbReference type="ARBA" id="ARBA00022833"/>
    </source>
</evidence>
<keyword evidence="3 6" id="KW-0378">Hydrolase</keyword>
<dbReference type="EMBL" id="CP021252">
    <property type="protein sequence ID" value="ART21189.1"/>
    <property type="molecule type" value="Genomic_DNA"/>
</dbReference>
<proteinExistence type="predicted"/>
<comment type="cofactor">
    <cofactor evidence="1">
        <name>Zn(2+)</name>
        <dbReference type="ChEBI" id="CHEBI:29105"/>
    </cofactor>
</comment>
<dbReference type="RefSeq" id="WP_086891292.1">
    <property type="nucleotide sequence ID" value="NZ_CP021252.1"/>
</dbReference>
<organism evidence="6 7">
    <name type="scientific">Corynebacterium striatum</name>
    <dbReference type="NCBI Taxonomy" id="43770"/>
    <lineage>
        <taxon>Bacteria</taxon>
        <taxon>Bacillati</taxon>
        <taxon>Actinomycetota</taxon>
        <taxon>Actinomycetes</taxon>
        <taxon>Mycobacteriales</taxon>
        <taxon>Corynebacteriaceae</taxon>
        <taxon>Corynebacterium</taxon>
    </lineage>
</organism>
<feature type="domain" description="Metallo-beta-lactamase" evidence="5">
    <location>
        <begin position="14"/>
        <end position="194"/>
    </location>
</feature>
<dbReference type="InterPro" id="IPR051453">
    <property type="entry name" value="MBL_Glyoxalase_II"/>
</dbReference>
<dbReference type="SUPFAM" id="SSF56281">
    <property type="entry name" value="Metallo-hydrolase/oxidoreductase"/>
    <property type="match status" value="1"/>
</dbReference>
<dbReference type="InterPro" id="IPR001279">
    <property type="entry name" value="Metallo-B-lactamas"/>
</dbReference>
<reference evidence="6 7" key="1">
    <citation type="submission" date="2017-05" db="EMBL/GenBank/DDBJ databases">
        <title>Complete genome sequence of Corynebacterium striatum KC-Na-1 isolated from Neophocaena asiaeorientalis in Korea.</title>
        <authorList>
            <person name="Kim J.H."/>
            <person name="Lee K."/>
        </authorList>
    </citation>
    <scope>NUCLEOTIDE SEQUENCE [LARGE SCALE GENOMIC DNA]</scope>
    <source>
        <strain evidence="6 7">KC-Na-01</strain>
    </source>
</reference>
<evidence type="ECO:0000259" key="5">
    <source>
        <dbReference type="SMART" id="SM00849"/>
    </source>
</evidence>
<keyword evidence="4" id="KW-0862">Zinc</keyword>
<gene>
    <name evidence="6" type="ORF">CBE89_06550</name>
</gene>
<sequence>MTLSVLGFAAGPYKTNTYIVANGARAFVVDPGMYAMQRVLEIGAEQGLTFEAIVLTHGHLDHTREAGDLARQLELPVYIHLDDAFMLVDGSGVSAESQVLFDAKNMVQIEDLHDLRGGETIELIGHEFRLEHAPGHSPGCVLIIAEEFVLAGDVLFKGSIGRTDLEHSDPAAMQRSLAGPVWNLDDGLAVLPGHGPTTTMRAERATNPFLATLRDVL</sequence>
<evidence type="ECO:0000313" key="6">
    <source>
        <dbReference type="EMBL" id="ART21189.1"/>
    </source>
</evidence>
<dbReference type="PANTHER" id="PTHR46233">
    <property type="entry name" value="HYDROXYACYLGLUTATHIONE HYDROLASE GLOC"/>
    <property type="match status" value="1"/>
</dbReference>
<dbReference type="AlphaFoldDB" id="A0A2Z2IXY0"/>
<evidence type="ECO:0000256" key="3">
    <source>
        <dbReference type="ARBA" id="ARBA00022801"/>
    </source>
</evidence>
<accession>A0A2Z2IXY0</accession>
<dbReference type="KEGG" id="cstr:CBE89_06550"/>
<dbReference type="GO" id="GO:0016787">
    <property type="term" value="F:hydrolase activity"/>
    <property type="evidence" value="ECO:0007669"/>
    <property type="project" value="UniProtKB-KW"/>
</dbReference>
<dbReference type="GO" id="GO:0046872">
    <property type="term" value="F:metal ion binding"/>
    <property type="evidence" value="ECO:0007669"/>
    <property type="project" value="UniProtKB-KW"/>
</dbReference>
<dbReference type="Pfam" id="PF00753">
    <property type="entry name" value="Lactamase_B"/>
    <property type="match status" value="1"/>
</dbReference>
<name>A0A2Z2IXY0_CORST</name>